<proteinExistence type="predicted"/>
<evidence type="ECO:0000313" key="4">
    <source>
        <dbReference type="Proteomes" id="UP001620397"/>
    </source>
</evidence>
<keyword evidence="2" id="KW-0732">Signal</keyword>
<feature type="chain" id="PRO_5046284088" evidence="2">
    <location>
        <begin position="20"/>
        <end position="128"/>
    </location>
</feature>
<evidence type="ECO:0000256" key="1">
    <source>
        <dbReference type="SAM" id="MobiDB-lite"/>
    </source>
</evidence>
<dbReference type="EMBL" id="JADIKL010000011">
    <property type="protein sequence ID" value="MFK2932337.1"/>
    <property type="molecule type" value="Genomic_DNA"/>
</dbReference>
<feature type="signal peptide" evidence="2">
    <location>
        <begin position="1"/>
        <end position="19"/>
    </location>
</feature>
<reference evidence="3 4" key="1">
    <citation type="submission" date="2020-10" db="EMBL/GenBank/DDBJ databases">
        <title>Phylogeny of dyella-like bacteria.</title>
        <authorList>
            <person name="Fu J."/>
        </authorList>
    </citation>
    <scope>NUCLEOTIDE SEQUENCE [LARGE SCALE GENOMIC DNA]</scope>
    <source>
        <strain evidence="3 4">DKC-1</strain>
    </source>
</reference>
<comment type="caution">
    <text evidence="3">The sequence shown here is derived from an EMBL/GenBank/DDBJ whole genome shotgun (WGS) entry which is preliminary data.</text>
</comment>
<protein>
    <submittedName>
        <fullName evidence="3">DUF3613 domain-containing protein</fullName>
    </submittedName>
</protein>
<dbReference type="Proteomes" id="UP001620397">
    <property type="component" value="Unassembled WGS sequence"/>
</dbReference>
<feature type="compositionally biased region" description="Low complexity" evidence="1">
    <location>
        <begin position="33"/>
        <end position="56"/>
    </location>
</feature>
<organism evidence="3 4">
    <name type="scientific">Dyella agri</name>
    <dbReference type="NCBI Taxonomy" id="1926869"/>
    <lineage>
        <taxon>Bacteria</taxon>
        <taxon>Pseudomonadati</taxon>
        <taxon>Pseudomonadota</taxon>
        <taxon>Gammaproteobacteria</taxon>
        <taxon>Lysobacterales</taxon>
        <taxon>Rhodanobacteraceae</taxon>
        <taxon>Dyella</taxon>
    </lineage>
</organism>
<dbReference type="Pfam" id="PF12266">
    <property type="entry name" value="DUF3613"/>
    <property type="match status" value="1"/>
</dbReference>
<dbReference type="InterPro" id="IPR022053">
    <property type="entry name" value="DUF3613"/>
</dbReference>
<name>A0ABW8KMJ9_9GAMM</name>
<evidence type="ECO:0000313" key="3">
    <source>
        <dbReference type="EMBL" id="MFK2932337.1"/>
    </source>
</evidence>
<gene>
    <name evidence="3" type="ORF">ISP14_16255</name>
</gene>
<evidence type="ECO:0000256" key="2">
    <source>
        <dbReference type="SAM" id="SignalP"/>
    </source>
</evidence>
<keyword evidence="4" id="KW-1185">Reference proteome</keyword>
<feature type="region of interest" description="Disordered" evidence="1">
    <location>
        <begin position="21"/>
        <end position="67"/>
    </location>
</feature>
<accession>A0ABW8KMJ9</accession>
<sequence length="128" mass="13151">MVVALMAACLLTASPRGMAQQQPLTGRMMGHGAAAPSPAPSAAAAPSATPSQQADANPASAPAFRANEVGDTTRYLLGLQADDDRPGTRLPMLGNQASAGYDRYMKSFNHGIPEFYESSVGKNGSGGR</sequence>